<keyword evidence="2" id="KW-1185">Reference proteome</keyword>
<reference evidence="1" key="1">
    <citation type="submission" date="2022-08" db="UniProtKB">
        <authorList>
            <consortium name="EnsemblMetazoa"/>
        </authorList>
    </citation>
    <scope>IDENTIFICATION</scope>
    <source>
        <strain evidence="1">Dongola</strain>
    </source>
</reference>
<dbReference type="EMBL" id="APCN01007230">
    <property type="status" value="NOT_ANNOTATED_CDS"/>
    <property type="molecule type" value="Genomic_DNA"/>
</dbReference>
<sequence length="106" mass="11967">KYTNIQEVKQASKLGIFFDKKLTFGPHCREIKRRTIPRLNIIRTLAQINTPRPALLGLVLAAAAVRGGDFLTRFHRFYPTIRSTIPPGRQAHIGLLQNQSNRSSTS</sequence>
<protein>
    <submittedName>
        <fullName evidence="1">Uncharacterized protein</fullName>
    </submittedName>
</protein>
<evidence type="ECO:0000313" key="2">
    <source>
        <dbReference type="Proteomes" id="UP000075840"/>
    </source>
</evidence>
<organism evidence="1 2">
    <name type="scientific">Anopheles arabiensis</name>
    <name type="common">Mosquito</name>
    <dbReference type="NCBI Taxonomy" id="7173"/>
    <lineage>
        <taxon>Eukaryota</taxon>
        <taxon>Metazoa</taxon>
        <taxon>Ecdysozoa</taxon>
        <taxon>Arthropoda</taxon>
        <taxon>Hexapoda</taxon>
        <taxon>Insecta</taxon>
        <taxon>Pterygota</taxon>
        <taxon>Neoptera</taxon>
        <taxon>Endopterygota</taxon>
        <taxon>Diptera</taxon>
        <taxon>Nematocera</taxon>
        <taxon>Culicoidea</taxon>
        <taxon>Culicidae</taxon>
        <taxon>Anophelinae</taxon>
        <taxon>Anopheles</taxon>
    </lineage>
</organism>
<proteinExistence type="predicted"/>
<dbReference type="Proteomes" id="UP000075840">
    <property type="component" value="Unassembled WGS sequence"/>
</dbReference>
<name>A0A182IGJ2_ANOAR</name>
<evidence type="ECO:0000313" key="1">
    <source>
        <dbReference type="EnsemblMetazoa" id="AARA014586-PA"/>
    </source>
</evidence>
<dbReference type="EnsemblMetazoa" id="AARA014586-RA">
    <property type="protein sequence ID" value="AARA014586-PA"/>
    <property type="gene ID" value="AARA014586"/>
</dbReference>
<dbReference type="VEuPathDB" id="VectorBase:AARA014586"/>
<accession>A0A182IGJ2</accession>
<dbReference type="AlphaFoldDB" id="A0A182IGJ2"/>